<feature type="coiled-coil region" evidence="1">
    <location>
        <begin position="257"/>
        <end position="284"/>
    </location>
</feature>
<evidence type="ECO:0000313" key="5">
    <source>
        <dbReference type="Proteomes" id="UP000218238"/>
    </source>
</evidence>
<keyword evidence="3" id="KW-0812">Transmembrane</keyword>
<keyword evidence="3" id="KW-0472">Membrane</keyword>
<evidence type="ECO:0000256" key="3">
    <source>
        <dbReference type="SAM" id="Phobius"/>
    </source>
</evidence>
<sequence length="497" mass="56101">MTTAYILITAILILGGFIATVGDRIGTRVGKKRLSLFNLRPKKTAVLVTILTGIGISASTLGILFLADGGLRKGVFELENIQKDLRRKREQLKGAETQINQVTGELNQAKTQEAEAQKRLESTNKNLQDANKKQKETQTALNRTIDLQAKTQNQLRSTQSRLGQVVAQYQQAISQLQSVYDERKKLQEEIVQQKLESQRLFSVAKLAIDEAKSAIQKRDRELQKRKDAIEYRDRKIAQLDNLIQKRNIEVTAREQIIAQRESRLKELETQQGYLEEEVTRLEQYYQSFRDLRLGKLAIVRGQMIASAVVSVQQPEGAPQAAIKLLEEANRNVVSRLSEPGSNLPPDFKILQITPERIQQLSKQISDGRQYVVRVFSAGNYVRGEKRIEFFTDASVNQIVFKAGEILAATSADPKTMTSYQLRQRLDLLISASQFRARNAGILDDIQVDSTFLRFLSQLQQYDQPVEIKAIAADNTFTAGPLRLKFIAIQNGQILFGT</sequence>
<accession>A0A2A2TC52</accession>
<keyword evidence="5" id="KW-1185">Reference proteome</keyword>
<dbReference type="Proteomes" id="UP000218238">
    <property type="component" value="Unassembled WGS sequence"/>
</dbReference>
<keyword evidence="1" id="KW-0175">Coiled coil</keyword>
<protein>
    <recommendedName>
        <fullName evidence="6">DUF3084 domain-containing protein</fullName>
    </recommendedName>
</protein>
<feature type="coiled-coil region" evidence="1">
    <location>
        <begin position="169"/>
        <end position="196"/>
    </location>
</feature>
<feature type="compositionally biased region" description="Basic and acidic residues" evidence="2">
    <location>
        <begin position="112"/>
        <end position="122"/>
    </location>
</feature>
<comment type="caution">
    <text evidence="4">The sequence shown here is derived from an EMBL/GenBank/DDBJ whole genome shotgun (WGS) entry which is preliminary data.</text>
</comment>
<dbReference type="AlphaFoldDB" id="A0A2A2TC52"/>
<gene>
    <name evidence="4" type="ORF">CK510_25915</name>
</gene>
<organism evidence="4 5">
    <name type="scientific">Brunnivagina elsteri CCALA 953</name>
    <dbReference type="NCBI Taxonomy" id="987040"/>
    <lineage>
        <taxon>Bacteria</taxon>
        <taxon>Bacillati</taxon>
        <taxon>Cyanobacteriota</taxon>
        <taxon>Cyanophyceae</taxon>
        <taxon>Nostocales</taxon>
        <taxon>Calotrichaceae</taxon>
        <taxon>Brunnivagina</taxon>
    </lineage>
</organism>
<keyword evidence="3" id="KW-1133">Transmembrane helix</keyword>
<evidence type="ECO:0000256" key="2">
    <source>
        <dbReference type="SAM" id="MobiDB-lite"/>
    </source>
</evidence>
<dbReference type="OrthoDB" id="9812848at2"/>
<evidence type="ECO:0000256" key="1">
    <source>
        <dbReference type="SAM" id="Coils"/>
    </source>
</evidence>
<reference evidence="4 5" key="1">
    <citation type="submission" date="2017-08" db="EMBL/GenBank/DDBJ databases">
        <title>Draft genome sequence of filamentous cyanobacterium Calothrix elsteri CCALA 953.</title>
        <authorList>
            <person name="Gagunashvili A.N."/>
            <person name="Elster J."/>
            <person name="Andresson O.S."/>
        </authorList>
    </citation>
    <scope>NUCLEOTIDE SEQUENCE [LARGE SCALE GENOMIC DNA]</scope>
    <source>
        <strain evidence="4 5">CCALA 953</strain>
    </source>
</reference>
<name>A0A2A2TC52_9CYAN</name>
<dbReference type="EMBL" id="NTFS01000440">
    <property type="protein sequence ID" value="PAX51228.1"/>
    <property type="molecule type" value="Genomic_DNA"/>
</dbReference>
<dbReference type="InterPro" id="IPR021435">
    <property type="entry name" value="DUF3084"/>
</dbReference>
<proteinExistence type="predicted"/>
<feature type="region of interest" description="Disordered" evidence="2">
    <location>
        <begin position="111"/>
        <end position="137"/>
    </location>
</feature>
<evidence type="ECO:0000313" key="4">
    <source>
        <dbReference type="EMBL" id="PAX51228.1"/>
    </source>
</evidence>
<feature type="transmembrane region" description="Helical" evidence="3">
    <location>
        <begin position="6"/>
        <end position="25"/>
    </location>
</feature>
<dbReference type="Pfam" id="PF11283">
    <property type="entry name" value="DUF3084"/>
    <property type="match status" value="1"/>
</dbReference>
<dbReference type="RefSeq" id="WP_095724412.1">
    <property type="nucleotide sequence ID" value="NZ_NTFS01000440.1"/>
</dbReference>
<evidence type="ECO:0008006" key="6">
    <source>
        <dbReference type="Google" id="ProtNLM"/>
    </source>
</evidence>
<feature type="transmembrane region" description="Helical" evidence="3">
    <location>
        <begin position="45"/>
        <end position="67"/>
    </location>
</feature>